<dbReference type="InterPro" id="IPR050319">
    <property type="entry name" value="ABC_transp_ATP-bind"/>
</dbReference>
<evidence type="ECO:0000259" key="5">
    <source>
        <dbReference type="PROSITE" id="PS50893"/>
    </source>
</evidence>
<evidence type="ECO:0000313" key="8">
    <source>
        <dbReference type="EMBL" id="CAB4856317.1"/>
    </source>
</evidence>
<reference evidence="8" key="1">
    <citation type="submission" date="2020-05" db="EMBL/GenBank/DDBJ databases">
        <authorList>
            <person name="Chiriac C."/>
            <person name="Salcher M."/>
            <person name="Ghai R."/>
            <person name="Kavagutti S V."/>
        </authorList>
    </citation>
    <scope>NUCLEOTIDE SEQUENCE</scope>
</reference>
<dbReference type="PANTHER" id="PTHR43776:SF7">
    <property type="entry name" value="D,D-DIPEPTIDE TRANSPORT ATP-BINDING PROTEIN DDPF-RELATED"/>
    <property type="match status" value="1"/>
</dbReference>
<protein>
    <submittedName>
        <fullName evidence="8">Unannotated protein</fullName>
    </submittedName>
</protein>
<dbReference type="FunFam" id="3.40.50.300:FF:000016">
    <property type="entry name" value="Oligopeptide ABC transporter ATP-binding component"/>
    <property type="match status" value="1"/>
</dbReference>
<dbReference type="GO" id="GO:0015833">
    <property type="term" value="P:peptide transport"/>
    <property type="evidence" value="ECO:0007669"/>
    <property type="project" value="InterPro"/>
</dbReference>
<dbReference type="InterPro" id="IPR017871">
    <property type="entry name" value="ABC_transporter-like_CS"/>
</dbReference>
<dbReference type="InterPro" id="IPR027417">
    <property type="entry name" value="P-loop_NTPase"/>
</dbReference>
<comment type="similarity">
    <text evidence="1">Belongs to the ABC transporter superfamily.</text>
</comment>
<dbReference type="SUPFAM" id="SSF52540">
    <property type="entry name" value="P-loop containing nucleoside triphosphate hydrolases"/>
    <property type="match status" value="1"/>
</dbReference>
<dbReference type="Pfam" id="PF08352">
    <property type="entry name" value="oligo_HPY"/>
    <property type="match status" value="1"/>
</dbReference>
<dbReference type="Gene3D" id="3.40.50.300">
    <property type="entry name" value="P-loop containing nucleotide triphosphate hydrolases"/>
    <property type="match status" value="1"/>
</dbReference>
<organism evidence="8">
    <name type="scientific">freshwater metagenome</name>
    <dbReference type="NCBI Taxonomy" id="449393"/>
    <lineage>
        <taxon>unclassified sequences</taxon>
        <taxon>metagenomes</taxon>
        <taxon>ecological metagenomes</taxon>
    </lineage>
</organism>
<keyword evidence="4" id="KW-0067">ATP-binding</keyword>
<dbReference type="EMBL" id="CAFBLE010000001">
    <property type="protein sequence ID" value="CAB4856317.1"/>
    <property type="molecule type" value="Genomic_DNA"/>
</dbReference>
<sequence>MTSTEIVPIASSGLVKHFAKKQSALARFRKKPVFSVPAVDGVSIAIKTGETLGLVGESGCGKSTLGRTLVGLYAATNGDIELYGNKVGEKRTLEERRKVQMIFQDPFSSLNPRMTIGAMLSEALLFHNLVPKDKVQDRCTELLALVGLPTDSLNSYPRQFSGGQRQRIGIARALALEPKVLIADEAVSALDVSVQASVVNLLMDLKRDLGLTMLFISHNIAVVRQVSDRIAVMYLGRVVEVGPTEEVFTNPSHPYTKLLLSSVPKMHTGSQISQAPAGELPSMASIQSGCRFRSRCPIAIGECATVDPELHAINSGHQAACLLVK</sequence>
<dbReference type="GO" id="GO:0016887">
    <property type="term" value="F:ATP hydrolysis activity"/>
    <property type="evidence" value="ECO:0007669"/>
    <property type="project" value="InterPro"/>
</dbReference>
<dbReference type="GO" id="GO:0005524">
    <property type="term" value="F:ATP binding"/>
    <property type="evidence" value="ECO:0007669"/>
    <property type="project" value="UniProtKB-KW"/>
</dbReference>
<evidence type="ECO:0000256" key="3">
    <source>
        <dbReference type="ARBA" id="ARBA00022741"/>
    </source>
</evidence>
<dbReference type="EMBL" id="CAFBQL010000010">
    <property type="protein sequence ID" value="CAB5063195.1"/>
    <property type="molecule type" value="Genomic_DNA"/>
</dbReference>
<name>A0A6J7CDQ5_9ZZZZ</name>
<evidence type="ECO:0000256" key="1">
    <source>
        <dbReference type="ARBA" id="ARBA00005417"/>
    </source>
</evidence>
<dbReference type="Pfam" id="PF00005">
    <property type="entry name" value="ABC_tran"/>
    <property type="match status" value="1"/>
</dbReference>
<dbReference type="InterPro" id="IPR003593">
    <property type="entry name" value="AAA+_ATPase"/>
</dbReference>
<dbReference type="AlphaFoldDB" id="A0A6J7CDQ5"/>
<dbReference type="PROSITE" id="PS50893">
    <property type="entry name" value="ABC_TRANSPORTER_2"/>
    <property type="match status" value="1"/>
</dbReference>
<evidence type="ECO:0000256" key="4">
    <source>
        <dbReference type="ARBA" id="ARBA00022840"/>
    </source>
</evidence>
<dbReference type="EMBL" id="CAEZWT010000018">
    <property type="protein sequence ID" value="CAB4665011.1"/>
    <property type="molecule type" value="Genomic_DNA"/>
</dbReference>
<dbReference type="InterPro" id="IPR003439">
    <property type="entry name" value="ABC_transporter-like_ATP-bd"/>
</dbReference>
<evidence type="ECO:0000313" key="10">
    <source>
        <dbReference type="EMBL" id="CAB5063195.1"/>
    </source>
</evidence>
<dbReference type="CDD" id="cd03257">
    <property type="entry name" value="ABC_NikE_OppD_transporters"/>
    <property type="match status" value="1"/>
</dbReference>
<evidence type="ECO:0000313" key="9">
    <source>
        <dbReference type="EMBL" id="CAB4932675.1"/>
    </source>
</evidence>
<dbReference type="PANTHER" id="PTHR43776">
    <property type="entry name" value="TRANSPORT ATP-BINDING PROTEIN"/>
    <property type="match status" value="1"/>
</dbReference>
<dbReference type="EMBL" id="CAFBMV010000015">
    <property type="protein sequence ID" value="CAB4932675.1"/>
    <property type="molecule type" value="Genomic_DNA"/>
</dbReference>
<dbReference type="PROSITE" id="PS00211">
    <property type="entry name" value="ABC_TRANSPORTER_1"/>
    <property type="match status" value="1"/>
</dbReference>
<dbReference type="EMBL" id="CAEZZC010000011">
    <property type="protein sequence ID" value="CAB4752145.1"/>
    <property type="molecule type" value="Genomic_DNA"/>
</dbReference>
<dbReference type="SMART" id="SM00382">
    <property type="entry name" value="AAA"/>
    <property type="match status" value="1"/>
</dbReference>
<gene>
    <name evidence="6" type="ORF">UFOPK2289_00789</name>
    <name evidence="7" type="ORF">UFOPK2822_00877</name>
    <name evidence="8" type="ORF">UFOPK3346_00182</name>
    <name evidence="9" type="ORF">UFOPK3670_01393</name>
    <name evidence="10" type="ORF">UFOPK4308_01295</name>
</gene>
<dbReference type="NCBIfam" id="TIGR01727">
    <property type="entry name" value="oligo_HPY"/>
    <property type="match status" value="1"/>
</dbReference>
<keyword evidence="3" id="KW-0547">Nucleotide-binding</keyword>
<evidence type="ECO:0000313" key="7">
    <source>
        <dbReference type="EMBL" id="CAB4752145.1"/>
    </source>
</evidence>
<accession>A0A6J7CDQ5</accession>
<keyword evidence="2" id="KW-0813">Transport</keyword>
<dbReference type="InterPro" id="IPR013563">
    <property type="entry name" value="Oligopep_ABC_C"/>
</dbReference>
<dbReference type="GO" id="GO:0055085">
    <property type="term" value="P:transmembrane transport"/>
    <property type="evidence" value="ECO:0007669"/>
    <property type="project" value="UniProtKB-ARBA"/>
</dbReference>
<evidence type="ECO:0000313" key="6">
    <source>
        <dbReference type="EMBL" id="CAB4665011.1"/>
    </source>
</evidence>
<feature type="domain" description="ABC transporter" evidence="5">
    <location>
        <begin position="20"/>
        <end position="260"/>
    </location>
</feature>
<proteinExistence type="inferred from homology"/>
<evidence type="ECO:0000256" key="2">
    <source>
        <dbReference type="ARBA" id="ARBA00022448"/>
    </source>
</evidence>